<dbReference type="Pfam" id="PF00045">
    <property type="entry name" value="Hemopexin"/>
    <property type="match status" value="6"/>
</dbReference>
<dbReference type="EMBL" id="QBIY01011360">
    <property type="protein sequence ID" value="RXN32616.1"/>
    <property type="molecule type" value="Genomic_DNA"/>
</dbReference>
<feature type="binding site" evidence="19">
    <location>
        <position position="190"/>
    </location>
    <ligand>
        <name>Ca(2+)</name>
        <dbReference type="ChEBI" id="CHEBI:29108"/>
        <label>2</label>
    </ligand>
</feature>
<dbReference type="Pfam" id="PF01471">
    <property type="entry name" value="PG_binding_1"/>
    <property type="match status" value="1"/>
</dbReference>
<dbReference type="InterPro" id="IPR018486">
    <property type="entry name" value="Hemopexin_CS"/>
</dbReference>
<evidence type="ECO:0000256" key="3">
    <source>
        <dbReference type="ARBA" id="ARBA00022525"/>
    </source>
</evidence>
<dbReference type="SUPFAM" id="SSF47090">
    <property type="entry name" value="PGBD-like"/>
    <property type="match status" value="2"/>
</dbReference>
<keyword evidence="8" id="KW-0677">Repeat</keyword>
<dbReference type="PROSITE" id="PS00546">
    <property type="entry name" value="CYSTEINE_SWITCH"/>
    <property type="match status" value="1"/>
</dbReference>
<feature type="binding site" description="in inhibited form" evidence="19">
    <location>
        <position position="89"/>
    </location>
    <ligand>
        <name>Zn(2+)</name>
        <dbReference type="ChEBI" id="CHEBI:29105"/>
        <label>2</label>
        <note>catalytic</note>
    </ligand>
</feature>
<dbReference type="SMART" id="SM00235">
    <property type="entry name" value="ZnMc"/>
    <property type="match status" value="2"/>
</dbReference>
<dbReference type="InterPro" id="IPR021190">
    <property type="entry name" value="Pept_M10A"/>
</dbReference>
<dbReference type="GO" id="GO:0030574">
    <property type="term" value="P:collagen catabolic process"/>
    <property type="evidence" value="ECO:0007669"/>
    <property type="project" value="UniProtKB-KW"/>
</dbReference>
<evidence type="ECO:0000256" key="22">
    <source>
        <dbReference type="PROSITE-ProRule" id="PRU01011"/>
    </source>
</evidence>
<dbReference type="PANTHER" id="PTHR10201:SF151">
    <property type="entry name" value="INTERSTITIAL COLLAGENASE"/>
    <property type="match status" value="1"/>
</dbReference>
<dbReference type="InterPro" id="IPR001818">
    <property type="entry name" value="Pept_M10_metallopeptidase"/>
</dbReference>
<dbReference type="Proteomes" id="UP000290572">
    <property type="component" value="Unassembled WGS sequence"/>
</dbReference>
<dbReference type="SMART" id="SM00120">
    <property type="entry name" value="HX"/>
    <property type="match status" value="7"/>
</dbReference>
<keyword evidence="9" id="KW-0378">Hydrolase</keyword>
<evidence type="ECO:0000256" key="23">
    <source>
        <dbReference type="SAM" id="SignalP"/>
    </source>
</evidence>
<keyword evidence="15" id="KW-1015">Disulfide bond</keyword>
<evidence type="ECO:0000256" key="14">
    <source>
        <dbReference type="ARBA" id="ARBA00023145"/>
    </source>
</evidence>
<dbReference type="CDD" id="cd00094">
    <property type="entry name" value="HX"/>
    <property type="match status" value="2"/>
</dbReference>
<feature type="binding site" evidence="19">
    <location>
        <position position="179"/>
    </location>
    <ligand>
        <name>Zn(2+)</name>
        <dbReference type="ChEBI" id="CHEBI:29105"/>
        <label>1</label>
    </ligand>
</feature>
<dbReference type="CDD" id="cd04278">
    <property type="entry name" value="ZnMc_MMP"/>
    <property type="match status" value="2"/>
</dbReference>
<feature type="binding site" evidence="19">
    <location>
        <position position="195"/>
    </location>
    <ligand>
        <name>Ca(2+)</name>
        <dbReference type="ChEBI" id="CHEBI:29108"/>
        <label>1</label>
    </ligand>
</feature>
<dbReference type="InterPro" id="IPR000585">
    <property type="entry name" value="Hemopexin-like_dom"/>
</dbReference>
<keyword evidence="4" id="KW-0272">Extracellular matrix</keyword>
<dbReference type="InterPro" id="IPR024079">
    <property type="entry name" value="MetalloPept_cat_dom_sf"/>
</dbReference>
<evidence type="ECO:0000256" key="8">
    <source>
        <dbReference type="ARBA" id="ARBA00022737"/>
    </source>
</evidence>
<dbReference type="PANTHER" id="PTHR10201">
    <property type="entry name" value="MATRIX METALLOPROTEINASE"/>
    <property type="match status" value="1"/>
</dbReference>
<evidence type="ECO:0000256" key="2">
    <source>
        <dbReference type="ARBA" id="ARBA00010370"/>
    </source>
</evidence>
<feature type="domain" description="Peptidase metallopeptidase" evidence="24">
    <location>
        <begin position="511"/>
        <end position="678"/>
    </location>
</feature>
<sequence length="881" mass="99985">MGIHNQLCFLASLALVIHAGPILQHADEDEATAERYLKSFYNLTDETISVRKETSSMTEKMKEMQEFFGLKVTGKMDQETMEMMKKPRCGVPDVAAYSTFGGIKWQTNKLTYRILNYTPDMSRAEVDESMERALQVWAKVTPLKFTRIHSGTADIMISFGTRNHGDAYPFDGPRGTLAHAFAPSPGIGGDAHFDDDESFTFRSSRGFVLFLVAAHEFGHSLGLSHSNVRGALMFPTYSFTDPDRFSLPSDDIRGIQSLYGPNRDRTPVKPDEEVTTPNACDPDLVLDAVTTLRGETVFFKDSFFWRKSQSRTVTQIPIKHFWSNAPDNIDAAYENQVQDKVFFFKDRQVWAFKGITPEPGYPKTLSSFGLPSSVRKVSAAVHDKTTGKTLFFVDKVYYSYDERAQKMDTGYPKQVENGFPGLTGEVTAAHISNGNIYLYSGTNVYEFRLYTSPEDYQIAEAYLSQFYRDPNATKFRSRMSPLDLKNELKAMQEFFGLEVTAYLSQFYRDPNATKFRSRMSPLDLKNELKAMQEFFGLEVTLSMGEVDATIAKAFKLYSDVIPLDFKQIHSGTADIMILFKARYHGDFYPFDGPNGVLAHANAPGPEQGGDTHFDDDEWWTLSSQGINLLLVAAHEFGHALGLDHSRDPSALMYPTYGYVSTNGYTLPRVRTNKPDPNPGPSPPEPCNRDLVFDAATSIRGELYFFKNGYYWKKGYYSGLSLHEIKSTWPSIDSVDAAYEFSDRDVSFLFKGQQYWAVRRGTTLPGYPKPITNFGFPSYVRKIDAAVHVKSVGRTLFFVGTEYWSFNEKTAQMVRGFPKNIQRYFPGIGSRVDAAFENYGYLYFSKGSRQIEYNFNLGRVNRVLLNYAWLDCYKHLNENEKK</sequence>
<dbReference type="Gene3D" id="3.40.390.10">
    <property type="entry name" value="Collagenase (Catalytic Domain)"/>
    <property type="match status" value="2"/>
</dbReference>
<feature type="binding site" evidence="19">
    <location>
        <position position="197"/>
    </location>
    <ligand>
        <name>Ca(2+)</name>
        <dbReference type="ChEBI" id="CHEBI:29108"/>
        <label>3</label>
    </ligand>
</feature>
<evidence type="ECO:0000256" key="7">
    <source>
        <dbReference type="ARBA" id="ARBA00022729"/>
    </source>
</evidence>
<feature type="domain" description="Peptidase metallopeptidase" evidence="24">
    <location>
        <begin position="101"/>
        <end position="261"/>
    </location>
</feature>
<keyword evidence="13" id="KW-0177">Collagen degradation</keyword>
<dbReference type="InterPro" id="IPR036375">
    <property type="entry name" value="Hemopexin-like_dom_sf"/>
</dbReference>
<evidence type="ECO:0000256" key="13">
    <source>
        <dbReference type="ARBA" id="ARBA00023105"/>
    </source>
</evidence>
<feature type="binding site" evidence="19">
    <location>
        <position position="197"/>
    </location>
    <ligand>
        <name>Ca(2+)</name>
        <dbReference type="ChEBI" id="CHEBI:29108"/>
        <label>1</label>
    </ligand>
</feature>
<feature type="signal peptide" evidence="23">
    <location>
        <begin position="1"/>
        <end position="19"/>
    </location>
</feature>
<feature type="repeat" description="Hemopexin" evidence="22">
    <location>
        <begin position="828"/>
        <end position="871"/>
    </location>
</feature>
<dbReference type="GO" id="GO:0008270">
    <property type="term" value="F:zinc ion binding"/>
    <property type="evidence" value="ECO:0007669"/>
    <property type="project" value="InterPro"/>
</dbReference>
<feature type="binding site" evidence="19">
    <location>
        <position position="192"/>
    </location>
    <ligand>
        <name>Zn(2+)</name>
        <dbReference type="ChEBI" id="CHEBI:29105"/>
        <label>1</label>
    </ligand>
</feature>
<keyword evidence="26" id="KW-1185">Reference proteome</keyword>
<dbReference type="InterPro" id="IPR002477">
    <property type="entry name" value="Peptidoglycan-bd-like"/>
</dbReference>
<dbReference type="SUPFAM" id="SSF50923">
    <property type="entry name" value="Hemopexin-like domain"/>
    <property type="match status" value="2"/>
</dbReference>
<feature type="binding site" evidence="19">
    <location>
        <position position="287"/>
    </location>
    <ligand>
        <name>Ca(2+)</name>
        <dbReference type="ChEBI" id="CHEBI:29108"/>
        <label>4</label>
    </ligand>
</feature>
<comment type="cofactor">
    <cofactor evidence="19">
        <name>Zn(2+)</name>
        <dbReference type="ChEBI" id="CHEBI:29105"/>
    </cofactor>
    <text evidence="19">Binds 2 Zn(2+) ions per subunit.</text>
</comment>
<protein>
    <recommendedName>
        <fullName evidence="17">interstitial collagenase</fullName>
        <ecNumber evidence="17">3.4.24.7</ecNumber>
    </recommendedName>
</protein>
<accession>A0A498NLG9</accession>
<feature type="chain" id="PRO_5019719899" description="interstitial collagenase" evidence="23">
    <location>
        <begin position="20"/>
        <end position="881"/>
    </location>
</feature>
<dbReference type="EC" id="3.4.24.7" evidence="17"/>
<dbReference type="STRING" id="84645.A0A498NLG9"/>
<feature type="binding site" evidence="19">
    <location>
        <position position="378"/>
    </location>
    <ligand>
        <name>Ca(2+)</name>
        <dbReference type="ChEBI" id="CHEBI:29108"/>
        <label>4</label>
    </ligand>
</feature>
<evidence type="ECO:0000256" key="15">
    <source>
        <dbReference type="ARBA" id="ARBA00023157"/>
    </source>
</evidence>
<comment type="catalytic activity">
    <reaction evidence="16">
        <text>Cleavage of the triple helix of collagen at about three-quarters of the length of the molecule from the N-terminus, at 775-Gly-|-Ile-776 in the alpha1(I) chain. Cleaves synthetic substrates and alpha-macroglobulins at bonds where P1' is a hydrophobic residue.</text>
        <dbReference type="EC" id="3.4.24.7"/>
    </reaction>
</comment>
<keyword evidence="6 19" id="KW-0479">Metal-binding</keyword>
<feature type="short sequence motif" description="Cysteine switch" evidence="21">
    <location>
        <begin position="87"/>
        <end position="94"/>
    </location>
</feature>
<keyword evidence="10 19" id="KW-0862">Zinc</keyword>
<feature type="binding site" evidence="19">
    <location>
        <position position="188"/>
    </location>
    <ligand>
        <name>Ca(2+)</name>
        <dbReference type="ChEBI" id="CHEBI:29108"/>
        <label>2</label>
    </ligand>
</feature>
<comment type="caution">
    <text evidence="25">The sequence shown here is derived from an EMBL/GenBank/DDBJ whole genome shotgun (WGS) entry which is preliminary data.</text>
</comment>
<dbReference type="GO" id="GO:0030198">
    <property type="term" value="P:extracellular matrix organization"/>
    <property type="evidence" value="ECO:0007669"/>
    <property type="project" value="TreeGrafter"/>
</dbReference>
<dbReference type="InterPro" id="IPR006026">
    <property type="entry name" value="Peptidase_Metallo"/>
</dbReference>
<feature type="binding site" evidence="19">
    <location>
        <position position="380"/>
    </location>
    <ligand>
        <name>Ca(2+)</name>
        <dbReference type="ChEBI" id="CHEBI:29108"/>
        <label>5</label>
    </ligand>
</feature>
<feature type="active site" evidence="18">
    <location>
        <position position="216"/>
    </location>
</feature>
<feature type="modified residue" description="Phosphotyrosine; by PKDCC" evidence="20">
    <location>
        <position position="361"/>
    </location>
</feature>
<evidence type="ECO:0000256" key="21">
    <source>
        <dbReference type="PIRSR" id="PIRSR621190-5"/>
    </source>
</evidence>
<evidence type="ECO:0000256" key="6">
    <source>
        <dbReference type="ARBA" id="ARBA00022723"/>
    </source>
</evidence>
<keyword evidence="5" id="KW-0645">Protease</keyword>
<keyword evidence="14" id="KW-0865">Zymogen</keyword>
<dbReference type="InterPro" id="IPR033739">
    <property type="entry name" value="M10A_MMP"/>
</dbReference>
<feature type="binding site" evidence="19">
    <location>
        <position position="154"/>
    </location>
    <ligand>
        <name>Ca(2+)</name>
        <dbReference type="ChEBI" id="CHEBI:29108"/>
        <label>2</label>
    </ligand>
</feature>
<evidence type="ECO:0000313" key="26">
    <source>
        <dbReference type="Proteomes" id="UP000290572"/>
    </source>
</evidence>
<feature type="binding site" evidence="19">
    <location>
        <position position="215"/>
    </location>
    <ligand>
        <name>Zn(2+)</name>
        <dbReference type="ChEBI" id="CHEBI:29105"/>
        <label>2</label>
        <note>catalytic</note>
    </ligand>
</feature>
<feature type="binding site" evidence="19">
    <location>
        <position position="171"/>
    </location>
    <ligand>
        <name>Ca(2+)</name>
        <dbReference type="ChEBI" id="CHEBI:29108"/>
        <label>3</label>
    </ligand>
</feature>
<evidence type="ECO:0000256" key="16">
    <source>
        <dbReference type="ARBA" id="ARBA00036005"/>
    </source>
</evidence>
<reference evidence="25 26" key="1">
    <citation type="submission" date="2018-03" db="EMBL/GenBank/DDBJ databases">
        <title>Draft genome sequence of Rohu Carp (Labeo rohita).</title>
        <authorList>
            <person name="Das P."/>
            <person name="Kushwaha B."/>
            <person name="Joshi C.G."/>
            <person name="Kumar D."/>
            <person name="Nagpure N.S."/>
            <person name="Sahoo L."/>
            <person name="Das S.P."/>
            <person name="Bit A."/>
            <person name="Patnaik S."/>
            <person name="Meher P.K."/>
            <person name="Jayasankar P."/>
            <person name="Koringa P.G."/>
            <person name="Patel N.V."/>
            <person name="Hinsu A.T."/>
            <person name="Kumar R."/>
            <person name="Pandey M."/>
            <person name="Agarwal S."/>
            <person name="Srivastava S."/>
            <person name="Singh M."/>
            <person name="Iquebal M.A."/>
            <person name="Jaiswal S."/>
            <person name="Angadi U.B."/>
            <person name="Kumar N."/>
            <person name="Raza M."/>
            <person name="Shah T.M."/>
            <person name="Rai A."/>
            <person name="Jena J.K."/>
        </authorList>
    </citation>
    <scope>NUCLEOTIDE SEQUENCE [LARGE SCALE GENOMIC DNA]</scope>
    <source>
        <strain evidence="25">DASCIFA01</strain>
        <tissue evidence="25">Testis</tissue>
    </source>
</reference>
<dbReference type="PRINTS" id="PR00138">
    <property type="entry name" value="MATRIXIN"/>
</dbReference>
<feature type="binding site" evidence="19">
    <location>
        <position position="166"/>
    </location>
    <ligand>
        <name>Zn(2+)</name>
        <dbReference type="ChEBI" id="CHEBI:29105"/>
        <label>1</label>
    </ligand>
</feature>
<evidence type="ECO:0000256" key="20">
    <source>
        <dbReference type="PIRSR" id="PIRSR621190-4"/>
    </source>
</evidence>
<feature type="repeat" description="Hemopexin" evidence="22">
    <location>
        <begin position="277"/>
        <end position="325"/>
    </location>
</feature>
<evidence type="ECO:0000259" key="24">
    <source>
        <dbReference type="SMART" id="SM00235"/>
    </source>
</evidence>
<feature type="binding site" evidence="19">
    <location>
        <position position="219"/>
    </location>
    <ligand>
        <name>Zn(2+)</name>
        <dbReference type="ChEBI" id="CHEBI:29105"/>
        <label>2</label>
        <note>catalytic</note>
    </ligand>
</feature>
<feature type="repeat" description="Hemopexin" evidence="22">
    <location>
        <begin position="326"/>
        <end position="372"/>
    </location>
</feature>
<feature type="repeat" description="Hemopexin" evidence="22">
    <location>
        <begin position="731"/>
        <end position="777"/>
    </location>
</feature>
<keyword evidence="12" id="KW-0482">Metalloprotease</keyword>
<dbReference type="AlphaFoldDB" id="A0A498NLG9"/>
<dbReference type="InterPro" id="IPR018487">
    <property type="entry name" value="Hemopexin-like_repeat"/>
</dbReference>
<dbReference type="Gene3D" id="2.110.10.10">
    <property type="entry name" value="Hemopexin-like domain"/>
    <property type="match status" value="2"/>
</dbReference>
<feature type="binding site" evidence="19">
    <location>
        <position position="120"/>
    </location>
    <ligand>
        <name>Ca(2+)</name>
        <dbReference type="ChEBI" id="CHEBI:29108"/>
        <label>1</label>
    </ligand>
</feature>
<dbReference type="GO" id="GO:0006508">
    <property type="term" value="P:proteolysis"/>
    <property type="evidence" value="ECO:0007669"/>
    <property type="project" value="UniProtKB-KW"/>
</dbReference>
<evidence type="ECO:0000256" key="19">
    <source>
        <dbReference type="PIRSR" id="PIRSR621190-2"/>
    </source>
</evidence>
<keyword evidence="3" id="KW-0964">Secreted</keyword>
<feature type="binding site" evidence="19">
    <location>
        <position position="332"/>
    </location>
    <ligand>
        <name>Ca(2+)</name>
        <dbReference type="ChEBI" id="CHEBI:29108"/>
        <label>5</label>
    </ligand>
</feature>
<gene>
    <name evidence="25" type="ORF">ROHU_004600</name>
</gene>
<feature type="repeat" description="Hemopexin" evidence="22">
    <location>
        <begin position="779"/>
        <end position="827"/>
    </location>
</feature>
<feature type="binding site" evidence="19">
    <location>
        <position position="225"/>
    </location>
    <ligand>
        <name>Zn(2+)</name>
        <dbReference type="ChEBI" id="CHEBI:29105"/>
        <label>2</label>
        <note>catalytic</note>
    </ligand>
</feature>
<feature type="binding site" evidence="19">
    <location>
        <position position="172"/>
    </location>
    <ligand>
        <name>Ca(2+)</name>
        <dbReference type="ChEBI" id="CHEBI:29108"/>
        <label>3</label>
    </ligand>
</feature>
<evidence type="ECO:0000256" key="1">
    <source>
        <dbReference type="ARBA" id="ARBA00004498"/>
    </source>
</evidence>
<dbReference type="PROSITE" id="PS00024">
    <property type="entry name" value="HEMOPEXIN"/>
    <property type="match status" value="1"/>
</dbReference>
<comment type="cofactor">
    <cofactor evidence="19">
        <name>Ca(2+)</name>
        <dbReference type="ChEBI" id="CHEBI:29108"/>
    </cofactor>
    <text evidence="19">Can bind about 5 Ca(2+) ions per subunit.</text>
</comment>
<dbReference type="PROSITE" id="PS51642">
    <property type="entry name" value="HEMOPEXIN_2"/>
    <property type="match status" value="6"/>
</dbReference>
<organism evidence="25 26">
    <name type="scientific">Labeo rohita</name>
    <name type="common">Indian major carp</name>
    <name type="synonym">Cyprinus rohita</name>
    <dbReference type="NCBI Taxonomy" id="84645"/>
    <lineage>
        <taxon>Eukaryota</taxon>
        <taxon>Metazoa</taxon>
        <taxon>Chordata</taxon>
        <taxon>Craniata</taxon>
        <taxon>Vertebrata</taxon>
        <taxon>Euteleostomi</taxon>
        <taxon>Actinopterygii</taxon>
        <taxon>Neopterygii</taxon>
        <taxon>Teleostei</taxon>
        <taxon>Ostariophysi</taxon>
        <taxon>Cypriniformes</taxon>
        <taxon>Cyprinidae</taxon>
        <taxon>Labeoninae</taxon>
        <taxon>Labeonini</taxon>
        <taxon>Labeo</taxon>
    </lineage>
</organism>
<comment type="subcellular location">
    <subcellularLocation>
        <location evidence="1">Secreted</location>
        <location evidence="1">Extracellular space</location>
        <location evidence="1">Extracellular matrix</location>
    </subcellularLocation>
</comment>
<keyword evidence="7 23" id="KW-0732">Signal</keyword>
<dbReference type="Pfam" id="PF00413">
    <property type="entry name" value="Peptidase_M10"/>
    <property type="match status" value="2"/>
</dbReference>
<evidence type="ECO:0000256" key="9">
    <source>
        <dbReference type="ARBA" id="ARBA00022801"/>
    </source>
</evidence>
<evidence type="ECO:0000256" key="11">
    <source>
        <dbReference type="ARBA" id="ARBA00022837"/>
    </source>
</evidence>
<dbReference type="SUPFAM" id="SSF55486">
    <property type="entry name" value="Metalloproteases ('zincins'), catalytic domain"/>
    <property type="match status" value="2"/>
</dbReference>
<name>A0A498NLG9_LABRO</name>
<evidence type="ECO:0000256" key="17">
    <source>
        <dbReference type="ARBA" id="ARBA00038924"/>
    </source>
</evidence>
<evidence type="ECO:0000256" key="12">
    <source>
        <dbReference type="ARBA" id="ARBA00023049"/>
    </source>
</evidence>
<evidence type="ECO:0000256" key="18">
    <source>
        <dbReference type="PIRSR" id="PIRSR621190-1"/>
    </source>
</evidence>
<dbReference type="InterPro" id="IPR021158">
    <property type="entry name" value="Pept_M10A_Zn_BS"/>
</dbReference>
<comment type="similarity">
    <text evidence="2">Belongs to the peptidase M10A family.</text>
</comment>
<dbReference type="GO" id="GO:0031012">
    <property type="term" value="C:extracellular matrix"/>
    <property type="evidence" value="ECO:0007669"/>
    <property type="project" value="InterPro"/>
</dbReference>
<feature type="binding site" evidence="19">
    <location>
        <position position="233"/>
    </location>
    <ligand>
        <name>Zn(2+)</name>
        <dbReference type="ChEBI" id="CHEBI:29105"/>
        <label>2</label>
        <note>catalytic</note>
    </ligand>
</feature>
<evidence type="ECO:0000256" key="4">
    <source>
        <dbReference type="ARBA" id="ARBA00022530"/>
    </source>
</evidence>
<evidence type="ECO:0000313" key="25">
    <source>
        <dbReference type="EMBL" id="RXN32616.1"/>
    </source>
</evidence>
<feature type="binding site" evidence="19">
    <location>
        <position position="330"/>
    </location>
    <ligand>
        <name>Ca(2+)</name>
        <dbReference type="ChEBI" id="CHEBI:29108"/>
        <label>4</label>
    </ligand>
</feature>
<proteinExistence type="inferred from homology"/>
<keyword evidence="11 19" id="KW-0106">Calcium</keyword>
<dbReference type="FunFam" id="2.110.10.10:FF:000002">
    <property type="entry name" value="Matrix metallopeptidase 3"/>
    <property type="match status" value="2"/>
</dbReference>
<dbReference type="FunFam" id="3.40.390.10:FF:000007">
    <property type="entry name" value="Collagenase 3"/>
    <property type="match status" value="1"/>
</dbReference>
<feature type="repeat" description="Hemopexin" evidence="22">
    <location>
        <begin position="374"/>
        <end position="422"/>
    </location>
</feature>
<feature type="binding site" evidence="19">
    <location>
        <position position="164"/>
    </location>
    <ligand>
        <name>Zn(2+)</name>
        <dbReference type="ChEBI" id="CHEBI:29105"/>
        <label>1</label>
    </ligand>
</feature>
<evidence type="ECO:0000256" key="5">
    <source>
        <dbReference type="ARBA" id="ARBA00022670"/>
    </source>
</evidence>
<feature type="binding site" evidence="19">
    <location>
        <position position="194"/>
    </location>
    <ligand>
        <name>Ca(2+)</name>
        <dbReference type="ChEBI" id="CHEBI:29108"/>
        <label>3</label>
    </ligand>
</feature>
<dbReference type="GO" id="GO:0004222">
    <property type="term" value="F:metalloendopeptidase activity"/>
    <property type="evidence" value="ECO:0007669"/>
    <property type="project" value="UniProtKB-EC"/>
</dbReference>
<evidence type="ECO:0000256" key="10">
    <source>
        <dbReference type="ARBA" id="ARBA00022833"/>
    </source>
</evidence>
<dbReference type="InterPro" id="IPR036365">
    <property type="entry name" value="PGBD-like_sf"/>
</dbReference>